<feature type="repeat" description="ANK" evidence="1">
    <location>
        <begin position="457"/>
        <end position="479"/>
    </location>
</feature>
<dbReference type="InterPro" id="IPR002110">
    <property type="entry name" value="Ankyrin_rpt"/>
</dbReference>
<comment type="caution">
    <text evidence="3">The sequence shown here is derived from an EMBL/GenBank/DDBJ whole genome shotgun (WGS) entry which is preliminary data.</text>
</comment>
<feature type="compositionally biased region" description="Polar residues" evidence="2">
    <location>
        <begin position="46"/>
        <end position="57"/>
    </location>
</feature>
<evidence type="ECO:0000256" key="1">
    <source>
        <dbReference type="PROSITE-ProRule" id="PRU00023"/>
    </source>
</evidence>
<dbReference type="Pfam" id="PF12796">
    <property type="entry name" value="Ank_2"/>
    <property type="match status" value="3"/>
</dbReference>
<feature type="compositionally biased region" description="Pro residues" evidence="2">
    <location>
        <begin position="159"/>
        <end position="173"/>
    </location>
</feature>
<feature type="repeat" description="ANK" evidence="1">
    <location>
        <begin position="254"/>
        <end position="276"/>
    </location>
</feature>
<keyword evidence="4" id="KW-1185">Reference proteome</keyword>
<feature type="compositionally biased region" description="Low complexity" evidence="2">
    <location>
        <begin position="174"/>
        <end position="211"/>
    </location>
</feature>
<sequence>MKVTLDTPRAPGGSNPTSDAHSGHNDYLFTPHAMKDTSSSSSSSSPNRDAYSTSASAPSIGGQHSLPTRASQFAAAFGVDTAVMAAGAHAPSSTHPPGGMRPPHILPHVGGGSAIHVTAASLSPTSTSSTGASHGPSPASLAASRPAPLLPDSVNGTALPPPYAALRSPPQPPHQHFSSSSSSSSSVVSTPSSTTITAPSPPASASSTLCSLPSPHSAVLTSAAVPTPTASAIGNTNYSSLTAIQGPVSPSRKKTSTPLHYACRFGHLQVVRTILDSALESGGEELEHVETDLVAADWKQMTPVHVAAKHGQAAVVELLVRFVLHRAAYWVEPAAGPPRHHRLQLEWMRAVLDAQCGEGATALMLAAQHGHAACVRHLLAAGSAVDPTRRTASRGWTAATFAARYGHTAVLRELARAGGIGEPLPTWSVSMGSGSGNPDGEERWRASDILDTPDVRDGNTPLMIAAKYGKVEAVRELLRAVHSQQAVGKPPPVSVEAVNANGQSAVHLAAQHGHNAVVSDLLRNNLSMRQQAAVQMAAGGVPPDDRVPRSRARGLAPSQLYVGEDVRRPLPMPDGTGVQALHAVEGVAATAKHAPSVPSPSWSVWSAPSISPLSPPRSAHPAPPFSHRGRREHGAHRPSPRATPSHLQRGPPSAAPPGMVYGGGGGRAYHTAPPTAAPAAATRRGEDGPWDEWISHLVDS</sequence>
<name>A0AAV9IZ20_CYACA</name>
<dbReference type="Gene3D" id="1.25.40.20">
    <property type="entry name" value="Ankyrin repeat-containing domain"/>
    <property type="match status" value="3"/>
</dbReference>
<feature type="region of interest" description="Disordered" evidence="2">
    <location>
        <begin position="1"/>
        <end position="65"/>
    </location>
</feature>
<protein>
    <recommendedName>
        <fullName evidence="5">Ankyrin repeat protein</fullName>
    </recommendedName>
</protein>
<feature type="compositionally biased region" description="Low complexity" evidence="2">
    <location>
        <begin position="122"/>
        <end position="151"/>
    </location>
</feature>
<dbReference type="EMBL" id="JANCYW010000012">
    <property type="protein sequence ID" value="KAK4537338.1"/>
    <property type="molecule type" value="Genomic_DNA"/>
</dbReference>
<feature type="repeat" description="ANK" evidence="1">
    <location>
        <begin position="299"/>
        <end position="321"/>
    </location>
</feature>
<dbReference type="PANTHER" id="PTHR24121">
    <property type="entry name" value="NO MECHANORECEPTOR POTENTIAL C, ISOFORM D-RELATED"/>
    <property type="match status" value="1"/>
</dbReference>
<feature type="compositionally biased region" description="Low complexity" evidence="2">
    <location>
        <begin position="671"/>
        <end position="682"/>
    </location>
</feature>
<accession>A0AAV9IZ20</accession>
<feature type="region of interest" description="Disordered" evidence="2">
    <location>
        <begin position="592"/>
        <end position="690"/>
    </location>
</feature>
<dbReference type="PROSITE" id="PS50297">
    <property type="entry name" value="ANK_REP_REGION"/>
    <property type="match status" value="5"/>
</dbReference>
<keyword evidence="1" id="KW-0040">ANK repeat</keyword>
<feature type="compositionally biased region" description="Basic residues" evidence="2">
    <location>
        <begin position="627"/>
        <end position="639"/>
    </location>
</feature>
<gene>
    <name evidence="3" type="ORF">CDCA_CDCA12G3363</name>
</gene>
<dbReference type="PROSITE" id="PS50088">
    <property type="entry name" value="ANK_REPEAT"/>
    <property type="match status" value="5"/>
</dbReference>
<evidence type="ECO:0000256" key="2">
    <source>
        <dbReference type="SAM" id="MobiDB-lite"/>
    </source>
</evidence>
<dbReference type="PANTHER" id="PTHR24121:SF23">
    <property type="entry name" value="NO MECHANORECEPTOR POTENTIAL C, ISOFORM H"/>
    <property type="match status" value="1"/>
</dbReference>
<evidence type="ECO:0008006" key="5">
    <source>
        <dbReference type="Google" id="ProtNLM"/>
    </source>
</evidence>
<dbReference type="Proteomes" id="UP001301350">
    <property type="component" value="Unassembled WGS sequence"/>
</dbReference>
<feature type="region of interest" description="Disordered" evidence="2">
    <location>
        <begin position="122"/>
        <end position="211"/>
    </location>
</feature>
<proteinExistence type="predicted"/>
<dbReference type="AlphaFoldDB" id="A0AAV9IZ20"/>
<organism evidence="3 4">
    <name type="scientific">Cyanidium caldarium</name>
    <name type="common">Red alga</name>
    <dbReference type="NCBI Taxonomy" id="2771"/>
    <lineage>
        <taxon>Eukaryota</taxon>
        <taxon>Rhodophyta</taxon>
        <taxon>Bangiophyceae</taxon>
        <taxon>Cyanidiales</taxon>
        <taxon>Cyanidiaceae</taxon>
        <taxon>Cyanidium</taxon>
    </lineage>
</organism>
<evidence type="ECO:0000313" key="3">
    <source>
        <dbReference type="EMBL" id="KAK4537338.1"/>
    </source>
</evidence>
<evidence type="ECO:0000313" key="4">
    <source>
        <dbReference type="Proteomes" id="UP001301350"/>
    </source>
</evidence>
<feature type="repeat" description="ANK" evidence="1">
    <location>
        <begin position="501"/>
        <end position="533"/>
    </location>
</feature>
<dbReference type="InterPro" id="IPR036770">
    <property type="entry name" value="Ankyrin_rpt-contain_sf"/>
</dbReference>
<feature type="compositionally biased region" description="Low complexity" evidence="2">
    <location>
        <begin position="594"/>
        <end position="612"/>
    </location>
</feature>
<dbReference type="SUPFAM" id="SSF48403">
    <property type="entry name" value="Ankyrin repeat"/>
    <property type="match status" value="1"/>
</dbReference>
<dbReference type="SMART" id="SM00248">
    <property type="entry name" value="ANK"/>
    <property type="match status" value="6"/>
</dbReference>
<feature type="region of interest" description="Disordered" evidence="2">
    <location>
        <begin position="537"/>
        <end position="556"/>
    </location>
</feature>
<reference evidence="3 4" key="1">
    <citation type="submission" date="2022-07" db="EMBL/GenBank/DDBJ databases">
        <title>Genome-wide signatures of adaptation to extreme environments.</title>
        <authorList>
            <person name="Cho C.H."/>
            <person name="Yoon H.S."/>
        </authorList>
    </citation>
    <scope>NUCLEOTIDE SEQUENCE [LARGE SCALE GENOMIC DNA]</scope>
    <source>
        <strain evidence="3 4">DBV 063 E5</strain>
    </source>
</reference>
<feature type="repeat" description="ANK" evidence="1">
    <location>
        <begin position="358"/>
        <end position="390"/>
    </location>
</feature>